<keyword evidence="2" id="KW-0675">Receptor</keyword>
<dbReference type="InterPro" id="IPR035897">
    <property type="entry name" value="Toll_tir_struct_dom_sf"/>
</dbReference>
<dbReference type="KEGG" id="tdf:H9L22_10765"/>
<organism evidence="2 3">
    <name type="scientific">Tessaracoccus defluvii</name>
    <dbReference type="NCBI Taxonomy" id="1285901"/>
    <lineage>
        <taxon>Bacteria</taxon>
        <taxon>Bacillati</taxon>
        <taxon>Actinomycetota</taxon>
        <taxon>Actinomycetes</taxon>
        <taxon>Propionibacteriales</taxon>
        <taxon>Propionibacteriaceae</taxon>
        <taxon>Tessaracoccus</taxon>
    </lineage>
</organism>
<gene>
    <name evidence="2" type="ORF">H9L22_10765</name>
</gene>
<proteinExistence type="predicted"/>
<feature type="region of interest" description="Disordered" evidence="1">
    <location>
        <begin position="324"/>
        <end position="346"/>
    </location>
</feature>
<evidence type="ECO:0000256" key="1">
    <source>
        <dbReference type="SAM" id="MobiDB-lite"/>
    </source>
</evidence>
<dbReference type="Gene3D" id="3.40.50.10140">
    <property type="entry name" value="Toll/interleukin-1 receptor homology (TIR) domain"/>
    <property type="match status" value="1"/>
</dbReference>
<dbReference type="RefSeq" id="WP_187719918.1">
    <property type="nucleotide sequence ID" value="NZ_BAABBL010000018.1"/>
</dbReference>
<evidence type="ECO:0000313" key="2">
    <source>
        <dbReference type="EMBL" id="QNP54782.1"/>
    </source>
</evidence>
<dbReference type="AlphaFoldDB" id="A0A7H0H2L6"/>
<keyword evidence="3" id="KW-1185">Reference proteome</keyword>
<sequence>MSIQWSELNAEPEGPVFISYRHSGGRDMADVLAGILRTGGIVPWFDQSDLGGGIIRRRIHEAMEEGISAGVLVVTDGIEKSDFIPQEELPRLLALDTRAKQEGSGPSSDFRLYVLNALSLARQLANSDGDNVDPAAPDKLLLTGRPRPVRLWGQRLDQRMQYDIAHVPTLLRDLLARRLASRHTQLDDRQVSVWIQTRPEPHVDRFARTRMSAMRDLSVRLHQDSLLGIPSELDYRCFQISLPILADAVYASVNPLRTDIAGSALTPKVTIAGGGHPSVWWAVGAALPEARHAPGSVECVDIRFSDTGERLVWREELIASDQVKHEVRQGEPLPRSDRSDARTHDGPSQVAVLLKGTYADLSLLEDLRDSLPRCDQALVCEVTNIADPTSKSHFPAAEGYRLAKQFATILRSLHNDKHYELHVATTLPVPLVLLIARLCNTIPVTFYERATPRGLPSYYVPAITVEAGTPMGPITRVHSQRWMEAVDTGSTTLINLTPHDVTLFDDDVPVRTWPAPGTAEDTTTWVRRNDTVVVAPPLHIDDAEGGIVAPVKTYTPGSLVNVPPIVPGTTYIVSRLSAEASHRSDFVFPADEVRDEGRIIGCRTFGRFAPSPHVASILSLMTRGSGGAAGAGAPCRAPSAPSSEPDHGTSYPQ</sequence>
<feature type="region of interest" description="Disordered" evidence="1">
    <location>
        <begin position="626"/>
        <end position="653"/>
    </location>
</feature>
<dbReference type="SUPFAM" id="SSF52200">
    <property type="entry name" value="Toll/Interleukin receptor TIR domain"/>
    <property type="match status" value="1"/>
</dbReference>
<evidence type="ECO:0000313" key="3">
    <source>
        <dbReference type="Proteomes" id="UP000516117"/>
    </source>
</evidence>
<accession>A0A7H0H2L6</accession>
<feature type="compositionally biased region" description="Basic and acidic residues" evidence="1">
    <location>
        <begin position="324"/>
        <end position="345"/>
    </location>
</feature>
<feature type="compositionally biased region" description="Low complexity" evidence="1">
    <location>
        <begin position="631"/>
        <end position="643"/>
    </location>
</feature>
<dbReference type="Proteomes" id="UP000516117">
    <property type="component" value="Chromosome"/>
</dbReference>
<protein>
    <submittedName>
        <fullName evidence="2">Toll/interleukin-1 receptor domain-containing protein</fullName>
    </submittedName>
</protein>
<dbReference type="EMBL" id="CP060789">
    <property type="protein sequence ID" value="QNP54782.1"/>
    <property type="molecule type" value="Genomic_DNA"/>
</dbReference>
<reference evidence="2 3" key="1">
    <citation type="submission" date="2020-08" db="EMBL/GenBank/DDBJ databases">
        <title>Genome sequence of Tessaracoccus defluvii JCM 17540T.</title>
        <authorList>
            <person name="Hyun D.-W."/>
            <person name="Bae J.-W."/>
        </authorList>
    </citation>
    <scope>NUCLEOTIDE SEQUENCE [LARGE SCALE GENOMIC DNA]</scope>
    <source>
        <strain evidence="2 3">JCM 17540</strain>
    </source>
</reference>
<name>A0A7H0H2L6_9ACTN</name>